<dbReference type="PROSITE" id="PS50110">
    <property type="entry name" value="RESPONSE_REGULATORY"/>
    <property type="match status" value="1"/>
</dbReference>
<dbReference type="InterPro" id="IPR036890">
    <property type="entry name" value="HATPase_C_sf"/>
</dbReference>
<dbReference type="RefSeq" id="WP_268075855.1">
    <property type="nucleotide sequence ID" value="NZ_CP109965.1"/>
</dbReference>
<comment type="catalytic activity">
    <reaction evidence="1">
        <text>ATP + protein L-histidine = ADP + protein N-phospho-L-histidine.</text>
        <dbReference type="EC" id="2.7.13.3"/>
    </reaction>
</comment>
<dbReference type="SMART" id="SM00388">
    <property type="entry name" value="HisKA"/>
    <property type="match status" value="1"/>
</dbReference>
<organism evidence="10 11">
    <name type="scientific">Catenovulum adriaticum</name>
    <dbReference type="NCBI Taxonomy" id="2984846"/>
    <lineage>
        <taxon>Bacteria</taxon>
        <taxon>Pseudomonadati</taxon>
        <taxon>Pseudomonadota</taxon>
        <taxon>Gammaproteobacteria</taxon>
        <taxon>Alteromonadales</taxon>
        <taxon>Alteromonadaceae</taxon>
        <taxon>Catenovulum</taxon>
    </lineage>
</organism>
<dbReference type="EC" id="2.7.13.3" evidence="2"/>
<dbReference type="SMART" id="SM00387">
    <property type="entry name" value="HATPase_c"/>
    <property type="match status" value="1"/>
</dbReference>
<dbReference type="Gene3D" id="1.10.287.130">
    <property type="match status" value="1"/>
</dbReference>
<sequence length="644" mass="71591">MTKLTLQQTLKLFLVSIVLIGITCLYIVNSTLHKAQENEEWVTHTYQVIIVLESVRNHIQIAESNQRGFLLTLNEAYLDSFTESIDLALDELVKLKQLTTDSLEQQQKLKSLTKLTQAKFSELKKTVQLAKSSQLSESLNILKNNSGKKLMDQINTIITQLNDHEKYLLKIRKNAFNDAKNMSKFLFIGCIILILFLVFSATIYIKRSAIDPLAKLTQQLTNTTDDNMPSISSKHASVEVKLLSNTLKRLMQDVNYNMNALKLAQRTAEESSQIKTQFLSNMSHEIRTPLNGIIGTLQILAQSKNEIKIQNLIDKSLLSSKSLLTIINDILDFSKMDAGMLNLEKTVFAFKEIAELVISDLTAIAREKGIALELHYDKNFVDGWMGDPVRVHQILLNLTSNAVKFTESGYVKIYISSSGLDAKSKLMITIEDTGSGMSPQTVSQLFTRFKQADSSTTRKFGGTGLGLAITHSLVTQMEGDINVSSELGEGSLFKVALPLAQAELTGAKVDQIATEMPNLSAKTILVAEDNEINQTIIEAMLSASQAKIIIVNNGKEAVEIAEAQQPDLIFLDIQMPVMDGIEACKIIRAMYPSLPILALTANVMADDVKFYYSIGFTDHLGKPIIIDLLHQKLNTYLAQSVINH</sequence>
<dbReference type="Gene3D" id="3.30.565.10">
    <property type="entry name" value="Histidine kinase-like ATPase, C-terminal domain"/>
    <property type="match status" value="1"/>
</dbReference>
<keyword evidence="4" id="KW-0808">Transferase</keyword>
<keyword evidence="3 6" id="KW-0597">Phosphoprotein</keyword>
<dbReference type="PRINTS" id="PR00344">
    <property type="entry name" value="BCTRLSENSOR"/>
</dbReference>
<reference evidence="10" key="1">
    <citation type="submission" date="2022-10" db="EMBL/GenBank/DDBJ databases">
        <title>Catenovulum adriacola sp. nov. isolated in the Harbour of Susak.</title>
        <authorList>
            <person name="Schoch T."/>
            <person name="Reich S.J."/>
            <person name="Stoeferle S."/>
            <person name="Flaiz M."/>
            <person name="Kazda M."/>
            <person name="Riedel C.U."/>
            <person name="Duerre P."/>
        </authorList>
    </citation>
    <scope>NUCLEOTIDE SEQUENCE</scope>
    <source>
        <strain evidence="10">TS8</strain>
    </source>
</reference>
<dbReference type="PROSITE" id="PS50109">
    <property type="entry name" value="HIS_KIN"/>
    <property type="match status" value="1"/>
</dbReference>
<dbReference type="Proteomes" id="UP001163726">
    <property type="component" value="Chromosome"/>
</dbReference>
<evidence type="ECO:0000259" key="9">
    <source>
        <dbReference type="PROSITE" id="PS50110"/>
    </source>
</evidence>
<name>A0ABY7APF5_9ALTE</name>
<dbReference type="CDD" id="cd17546">
    <property type="entry name" value="REC_hyHK_CKI1_RcsC-like"/>
    <property type="match status" value="1"/>
</dbReference>
<dbReference type="InterPro" id="IPR003661">
    <property type="entry name" value="HisK_dim/P_dom"/>
</dbReference>
<dbReference type="SUPFAM" id="SSF55874">
    <property type="entry name" value="ATPase domain of HSP90 chaperone/DNA topoisomerase II/histidine kinase"/>
    <property type="match status" value="1"/>
</dbReference>
<feature type="domain" description="Histidine kinase" evidence="8">
    <location>
        <begin position="281"/>
        <end position="501"/>
    </location>
</feature>
<evidence type="ECO:0000256" key="5">
    <source>
        <dbReference type="ARBA" id="ARBA00022777"/>
    </source>
</evidence>
<evidence type="ECO:0000313" key="10">
    <source>
        <dbReference type="EMBL" id="WAJ71379.1"/>
    </source>
</evidence>
<dbReference type="InterPro" id="IPR007891">
    <property type="entry name" value="CHASE3"/>
</dbReference>
<dbReference type="Pfam" id="PF00072">
    <property type="entry name" value="Response_reg"/>
    <property type="match status" value="1"/>
</dbReference>
<dbReference type="CDD" id="cd00082">
    <property type="entry name" value="HisKA"/>
    <property type="match status" value="1"/>
</dbReference>
<dbReference type="SMART" id="SM00448">
    <property type="entry name" value="REC"/>
    <property type="match status" value="1"/>
</dbReference>
<keyword evidence="11" id="KW-1185">Reference proteome</keyword>
<evidence type="ECO:0000256" key="7">
    <source>
        <dbReference type="SAM" id="Phobius"/>
    </source>
</evidence>
<dbReference type="Pfam" id="PF00512">
    <property type="entry name" value="HisKA"/>
    <property type="match status" value="1"/>
</dbReference>
<proteinExistence type="predicted"/>
<keyword evidence="7" id="KW-0812">Transmembrane</keyword>
<dbReference type="InterPro" id="IPR003594">
    <property type="entry name" value="HATPase_dom"/>
</dbReference>
<gene>
    <name evidence="10" type="ORF">OLW01_06165</name>
</gene>
<dbReference type="InterPro" id="IPR011006">
    <property type="entry name" value="CheY-like_superfamily"/>
</dbReference>
<dbReference type="EMBL" id="CP109965">
    <property type="protein sequence ID" value="WAJ71379.1"/>
    <property type="molecule type" value="Genomic_DNA"/>
</dbReference>
<dbReference type="Pfam" id="PF05227">
    <property type="entry name" value="CHASE3"/>
    <property type="match status" value="1"/>
</dbReference>
<dbReference type="InterPro" id="IPR005467">
    <property type="entry name" value="His_kinase_dom"/>
</dbReference>
<dbReference type="InterPro" id="IPR004358">
    <property type="entry name" value="Sig_transdc_His_kin-like_C"/>
</dbReference>
<feature type="transmembrane region" description="Helical" evidence="7">
    <location>
        <begin position="12"/>
        <end position="28"/>
    </location>
</feature>
<feature type="modified residue" description="4-aspartylphosphate" evidence="6">
    <location>
        <position position="572"/>
    </location>
</feature>
<evidence type="ECO:0000256" key="1">
    <source>
        <dbReference type="ARBA" id="ARBA00000085"/>
    </source>
</evidence>
<keyword evidence="5" id="KW-0418">Kinase</keyword>
<dbReference type="Pfam" id="PF02518">
    <property type="entry name" value="HATPase_c"/>
    <property type="match status" value="1"/>
</dbReference>
<dbReference type="InterPro" id="IPR036097">
    <property type="entry name" value="HisK_dim/P_sf"/>
</dbReference>
<dbReference type="PANTHER" id="PTHR43047">
    <property type="entry name" value="TWO-COMPONENT HISTIDINE PROTEIN KINASE"/>
    <property type="match status" value="1"/>
</dbReference>
<protein>
    <recommendedName>
        <fullName evidence="2">histidine kinase</fullName>
        <ecNumber evidence="2">2.7.13.3</ecNumber>
    </recommendedName>
</protein>
<evidence type="ECO:0000256" key="4">
    <source>
        <dbReference type="ARBA" id="ARBA00022679"/>
    </source>
</evidence>
<dbReference type="SUPFAM" id="SSF47384">
    <property type="entry name" value="Homodimeric domain of signal transducing histidine kinase"/>
    <property type="match status" value="1"/>
</dbReference>
<evidence type="ECO:0000256" key="2">
    <source>
        <dbReference type="ARBA" id="ARBA00012438"/>
    </source>
</evidence>
<dbReference type="CDD" id="cd19410">
    <property type="entry name" value="HK9-like_sensor"/>
    <property type="match status" value="1"/>
</dbReference>
<feature type="domain" description="Response regulatory" evidence="9">
    <location>
        <begin position="523"/>
        <end position="637"/>
    </location>
</feature>
<keyword evidence="7" id="KW-0472">Membrane</keyword>
<dbReference type="SUPFAM" id="SSF52172">
    <property type="entry name" value="CheY-like"/>
    <property type="match status" value="1"/>
</dbReference>
<evidence type="ECO:0000259" key="8">
    <source>
        <dbReference type="PROSITE" id="PS50109"/>
    </source>
</evidence>
<evidence type="ECO:0000256" key="3">
    <source>
        <dbReference type="ARBA" id="ARBA00022553"/>
    </source>
</evidence>
<keyword evidence="7" id="KW-1133">Transmembrane helix</keyword>
<dbReference type="InterPro" id="IPR001789">
    <property type="entry name" value="Sig_transdc_resp-reg_receiver"/>
</dbReference>
<dbReference type="Gene3D" id="3.40.50.2300">
    <property type="match status" value="1"/>
</dbReference>
<dbReference type="CDD" id="cd16922">
    <property type="entry name" value="HATPase_EvgS-ArcB-TorS-like"/>
    <property type="match status" value="1"/>
</dbReference>
<accession>A0ABY7APF5</accession>
<evidence type="ECO:0000256" key="6">
    <source>
        <dbReference type="PROSITE-ProRule" id="PRU00169"/>
    </source>
</evidence>
<evidence type="ECO:0000313" key="11">
    <source>
        <dbReference type="Proteomes" id="UP001163726"/>
    </source>
</evidence>
<feature type="transmembrane region" description="Helical" evidence="7">
    <location>
        <begin position="185"/>
        <end position="205"/>
    </location>
</feature>